<keyword evidence="7" id="KW-1185">Reference proteome</keyword>
<dbReference type="AlphaFoldDB" id="A0A239Y788"/>
<gene>
    <name evidence="6" type="ORF">SAMEA4384403_00061</name>
</gene>
<keyword evidence="3 5" id="KW-1133">Transmembrane helix</keyword>
<protein>
    <submittedName>
        <fullName evidence="6">Membrane spanning protein</fullName>
    </submittedName>
</protein>
<dbReference type="InterPro" id="IPR052527">
    <property type="entry name" value="Metal_cation-efflux_comp"/>
</dbReference>
<dbReference type="Gene3D" id="1.20.120.1630">
    <property type="match status" value="1"/>
</dbReference>
<dbReference type="EMBL" id="LT906462">
    <property type="protein sequence ID" value="SNV54253.1"/>
    <property type="molecule type" value="Genomic_DNA"/>
</dbReference>
<name>A0A239Y788_9STAP</name>
<dbReference type="Proteomes" id="UP000242084">
    <property type="component" value="Chromosome 1"/>
</dbReference>
<proteinExistence type="predicted"/>
<keyword evidence="2 5" id="KW-0812">Transmembrane</keyword>
<evidence type="ECO:0000256" key="5">
    <source>
        <dbReference type="SAM" id="Phobius"/>
    </source>
</evidence>
<feature type="transmembrane region" description="Helical" evidence="5">
    <location>
        <begin position="67"/>
        <end position="87"/>
    </location>
</feature>
<feature type="transmembrane region" description="Helical" evidence="5">
    <location>
        <begin position="128"/>
        <end position="152"/>
    </location>
</feature>
<dbReference type="InterPro" id="IPR007269">
    <property type="entry name" value="ICMT_MeTrfase"/>
</dbReference>
<dbReference type="OrthoDB" id="5363370at2"/>
<dbReference type="KEGG" id="sste:SAMEA4384403_0061"/>
<keyword evidence="4 5" id="KW-0472">Membrane</keyword>
<reference evidence="6 7" key="1">
    <citation type="submission" date="2017-06" db="EMBL/GenBank/DDBJ databases">
        <authorList>
            <consortium name="Pathogen Informatics"/>
        </authorList>
    </citation>
    <scope>NUCLEOTIDE SEQUENCE [LARGE SCALE GENOMIC DNA]</scope>
    <source>
        <strain evidence="6 7">NCTC13839</strain>
    </source>
</reference>
<feature type="transmembrane region" description="Helical" evidence="5">
    <location>
        <begin position="40"/>
        <end position="60"/>
    </location>
</feature>
<accession>A0A239Y788</accession>
<evidence type="ECO:0000256" key="3">
    <source>
        <dbReference type="ARBA" id="ARBA00022989"/>
    </source>
</evidence>
<evidence type="ECO:0000256" key="2">
    <source>
        <dbReference type="ARBA" id="ARBA00022692"/>
    </source>
</evidence>
<evidence type="ECO:0000313" key="6">
    <source>
        <dbReference type="EMBL" id="SNV54253.1"/>
    </source>
</evidence>
<organism evidence="6 7">
    <name type="scientific">Mammaliicoccus stepanovicii</name>
    <dbReference type="NCBI Taxonomy" id="643214"/>
    <lineage>
        <taxon>Bacteria</taxon>
        <taxon>Bacillati</taxon>
        <taxon>Bacillota</taxon>
        <taxon>Bacilli</taxon>
        <taxon>Bacillales</taxon>
        <taxon>Staphylococcaceae</taxon>
        <taxon>Mammaliicoccus</taxon>
    </lineage>
</organism>
<dbReference type="GO" id="GO:0004671">
    <property type="term" value="F:protein C-terminal S-isoprenylcysteine carboxyl O-methyltransferase activity"/>
    <property type="evidence" value="ECO:0007669"/>
    <property type="project" value="InterPro"/>
</dbReference>
<evidence type="ECO:0000256" key="1">
    <source>
        <dbReference type="ARBA" id="ARBA00004141"/>
    </source>
</evidence>
<comment type="subcellular location">
    <subcellularLocation>
        <location evidence="1">Membrane</location>
        <topology evidence="1">Multi-pass membrane protein</topology>
    </subcellularLocation>
</comment>
<sequence length="165" mass="18928">MAFYLLLAFFIVRLLSLKISIRNSKLLKQKGAKEYGVVNSKWLAITHILIYLVAAVEVFINKSSFGIINLIGLLILIGSYLVLFHVIKVLGSIWTLKLFILPDHPIIKSGLYKITKHPNYFLNILPEILGVILLTKSIYAIFLIIPYAYFLYTRIKQEESLMDLK</sequence>
<dbReference type="Pfam" id="PF04140">
    <property type="entry name" value="ICMT"/>
    <property type="match status" value="1"/>
</dbReference>
<evidence type="ECO:0000313" key="7">
    <source>
        <dbReference type="Proteomes" id="UP000242084"/>
    </source>
</evidence>
<dbReference type="RefSeq" id="WP_095085242.1">
    <property type="nucleotide sequence ID" value="NZ_BMDM01000008.1"/>
</dbReference>
<dbReference type="GO" id="GO:0016020">
    <property type="term" value="C:membrane"/>
    <property type="evidence" value="ECO:0007669"/>
    <property type="project" value="UniProtKB-SubCell"/>
</dbReference>
<evidence type="ECO:0000256" key="4">
    <source>
        <dbReference type="ARBA" id="ARBA00023136"/>
    </source>
</evidence>
<dbReference type="PANTHER" id="PTHR43847:SF1">
    <property type="entry name" value="BLL3993 PROTEIN"/>
    <property type="match status" value="1"/>
</dbReference>
<dbReference type="PANTHER" id="PTHR43847">
    <property type="entry name" value="BLL3993 PROTEIN"/>
    <property type="match status" value="1"/>
</dbReference>